<keyword evidence="4 8" id="KW-0378">Hydrolase</keyword>
<dbReference type="EC" id="3.4.-.-" evidence="8"/>
<comment type="caution">
    <text evidence="10">The sequence shown here is derived from an EMBL/GenBank/DDBJ whole genome shotgun (WGS) entry which is preliminary data.</text>
</comment>
<accession>A0AAW8CPG3</accession>
<dbReference type="GO" id="GO:0006508">
    <property type="term" value="P:proteolysis"/>
    <property type="evidence" value="ECO:0007669"/>
    <property type="project" value="UniProtKB-KW"/>
</dbReference>
<keyword evidence="5" id="KW-0190">Covalent protein-DNA linkage</keyword>
<evidence type="ECO:0000256" key="4">
    <source>
        <dbReference type="ARBA" id="ARBA00022801"/>
    </source>
</evidence>
<sequence>MCSNYEAVTRADRLLSFFGVVREGDEKPLIAFPTNMAPFIRLAEDGSGHRRVSEGAFGLLPGFAKELVYGKKTYNARSETIHRLPSFRSAWRMGQRCVIPAEGIFEPYYETADSKPVRWRIQQPGEVPLGIAGIWEKWVDPDGLELFSFAMLTVNADSHPVTSKFHKHGEEKRMVVILNPGEYDEWLSCPVHAAPKFFRQWMGQLDSFPAPLPSRPKKERPPSKRLTKRDVPGDPPAQYNLF</sequence>
<evidence type="ECO:0000256" key="3">
    <source>
        <dbReference type="ARBA" id="ARBA00022763"/>
    </source>
</evidence>
<gene>
    <name evidence="10" type="ORF">J2W31_000312</name>
</gene>
<evidence type="ECO:0000313" key="10">
    <source>
        <dbReference type="EMBL" id="MDP9891216.1"/>
    </source>
</evidence>
<dbReference type="Proteomes" id="UP001242045">
    <property type="component" value="Unassembled WGS sequence"/>
</dbReference>
<dbReference type="AlphaFoldDB" id="A0AAW8CPG3"/>
<dbReference type="GO" id="GO:0008233">
    <property type="term" value="F:peptidase activity"/>
    <property type="evidence" value="ECO:0007669"/>
    <property type="project" value="UniProtKB-KW"/>
</dbReference>
<proteinExistence type="inferred from homology"/>
<evidence type="ECO:0000256" key="6">
    <source>
        <dbReference type="ARBA" id="ARBA00023125"/>
    </source>
</evidence>
<dbReference type="PANTHER" id="PTHR13604:SF0">
    <property type="entry name" value="ABASIC SITE PROCESSING PROTEIN HMCES"/>
    <property type="match status" value="1"/>
</dbReference>
<keyword evidence="3" id="KW-0227">DNA damage</keyword>
<evidence type="ECO:0000256" key="5">
    <source>
        <dbReference type="ARBA" id="ARBA00023124"/>
    </source>
</evidence>
<dbReference type="SUPFAM" id="SSF143081">
    <property type="entry name" value="BB1717-like"/>
    <property type="match status" value="1"/>
</dbReference>
<dbReference type="GO" id="GO:0003697">
    <property type="term" value="F:single-stranded DNA binding"/>
    <property type="evidence" value="ECO:0007669"/>
    <property type="project" value="InterPro"/>
</dbReference>
<organism evidence="10 11">
    <name type="scientific">Variovorax boronicumulans</name>
    <dbReference type="NCBI Taxonomy" id="436515"/>
    <lineage>
        <taxon>Bacteria</taxon>
        <taxon>Pseudomonadati</taxon>
        <taxon>Pseudomonadota</taxon>
        <taxon>Betaproteobacteria</taxon>
        <taxon>Burkholderiales</taxon>
        <taxon>Comamonadaceae</taxon>
        <taxon>Variovorax</taxon>
    </lineage>
</organism>
<feature type="region of interest" description="Disordered" evidence="9">
    <location>
        <begin position="208"/>
        <end position="242"/>
    </location>
</feature>
<dbReference type="Gene3D" id="3.90.1680.10">
    <property type="entry name" value="SOS response associated peptidase-like"/>
    <property type="match status" value="1"/>
</dbReference>
<feature type="compositionally biased region" description="Basic residues" evidence="9">
    <location>
        <begin position="215"/>
        <end position="227"/>
    </location>
</feature>
<evidence type="ECO:0000256" key="8">
    <source>
        <dbReference type="RuleBase" id="RU364100"/>
    </source>
</evidence>
<name>A0AAW8CPG3_9BURK</name>
<reference evidence="10" key="1">
    <citation type="submission" date="2023-07" db="EMBL/GenBank/DDBJ databases">
        <title>Sorghum-associated microbial communities from plants grown in Nebraska, USA.</title>
        <authorList>
            <person name="Schachtman D."/>
        </authorList>
    </citation>
    <scope>NUCLEOTIDE SEQUENCE</scope>
    <source>
        <strain evidence="10">DS3754</strain>
    </source>
</reference>
<evidence type="ECO:0000256" key="7">
    <source>
        <dbReference type="ARBA" id="ARBA00023239"/>
    </source>
</evidence>
<dbReference type="PANTHER" id="PTHR13604">
    <property type="entry name" value="DC12-RELATED"/>
    <property type="match status" value="1"/>
</dbReference>
<dbReference type="GO" id="GO:0016829">
    <property type="term" value="F:lyase activity"/>
    <property type="evidence" value="ECO:0007669"/>
    <property type="project" value="UniProtKB-KW"/>
</dbReference>
<keyword evidence="7" id="KW-0456">Lyase</keyword>
<dbReference type="Pfam" id="PF02586">
    <property type="entry name" value="SRAP"/>
    <property type="match status" value="1"/>
</dbReference>
<dbReference type="GO" id="GO:0106300">
    <property type="term" value="P:protein-DNA covalent cross-linking repair"/>
    <property type="evidence" value="ECO:0007669"/>
    <property type="project" value="InterPro"/>
</dbReference>
<comment type="similarity">
    <text evidence="1 8">Belongs to the SOS response-associated peptidase family.</text>
</comment>
<keyword evidence="2 8" id="KW-0645">Protease</keyword>
<evidence type="ECO:0000256" key="1">
    <source>
        <dbReference type="ARBA" id="ARBA00008136"/>
    </source>
</evidence>
<keyword evidence="6" id="KW-0238">DNA-binding</keyword>
<dbReference type="EMBL" id="JAUSRD010000001">
    <property type="protein sequence ID" value="MDP9891216.1"/>
    <property type="molecule type" value="Genomic_DNA"/>
</dbReference>
<dbReference type="InterPro" id="IPR036590">
    <property type="entry name" value="SRAP-like"/>
</dbReference>
<dbReference type="InterPro" id="IPR003738">
    <property type="entry name" value="SRAP"/>
</dbReference>
<evidence type="ECO:0000256" key="9">
    <source>
        <dbReference type="SAM" id="MobiDB-lite"/>
    </source>
</evidence>
<evidence type="ECO:0000313" key="11">
    <source>
        <dbReference type="Proteomes" id="UP001242045"/>
    </source>
</evidence>
<dbReference type="RefSeq" id="WP_307683590.1">
    <property type="nucleotide sequence ID" value="NZ_JAUSRD010000001.1"/>
</dbReference>
<evidence type="ECO:0000256" key="2">
    <source>
        <dbReference type="ARBA" id="ARBA00022670"/>
    </source>
</evidence>
<protein>
    <recommendedName>
        <fullName evidence="8">Abasic site processing protein</fullName>
        <ecNumber evidence="8">3.4.-.-</ecNumber>
    </recommendedName>
</protein>